<evidence type="ECO:0000313" key="4">
    <source>
        <dbReference type="Proteomes" id="UP000665025"/>
    </source>
</evidence>
<reference evidence="3 4" key="1">
    <citation type="submission" date="2021-03" db="EMBL/GenBank/DDBJ databases">
        <title>Complete Genome of Pseudoalteromonas viridis Strain BBR56, a new biocontrol bacterial candidate.</title>
        <authorList>
            <person name="Handayani D.P."/>
            <person name="Isnansetyo A."/>
            <person name="Istiqomah I."/>
            <person name="Jumina J."/>
        </authorList>
    </citation>
    <scope>NUCLEOTIDE SEQUENCE [LARGE SCALE GENOMIC DNA]</scope>
    <source>
        <strain evidence="3 4">BBR56</strain>
    </source>
</reference>
<evidence type="ECO:0000313" key="3">
    <source>
        <dbReference type="EMBL" id="QTL36676.1"/>
    </source>
</evidence>
<sequence>MKSVLGVAVTFCMLLSGCKQADSHSESSQLNAEKKASVNARKPAAIQNELENTPEELLLTQALEFTPQCESEEAKKESFYDFYRQVYRWPEYLPEKIDPYRYSDMSDILAKFRAPWDYYSGIVSKAFYEQLLSAQPLPGIGVEFTISADKEALIVTDVHRHSSAANSGIKRGDKITAVRDQAIAYILEQQPSELPQPLLINAVKQLISEQQGATISWQNSDGVHTDSLDVGPFNAEGVMHQATFDTNTGKTGYLVFRQFLPVYQDDLDAAFATFKSENINKLILDLRENDGGFVETANHLSRLIAGHLLDDKVFLKYQHNDLLNQKLNVKKYQEELYRGPLDSELSLNELIVLTSNKTCSSSELLINSLQAYSDEIKVTTVGDKTCGKPVGMYPTYFCDSVLFLLNVEFANARDQADFLEVGMTPNCHVEQVAPLQWGSEEDPLLKEALHVAETGRCS</sequence>
<dbReference type="RefSeq" id="WP_209053161.1">
    <property type="nucleotide sequence ID" value="NZ_CP072425.1"/>
</dbReference>
<keyword evidence="1" id="KW-0732">Signal</keyword>
<dbReference type="PANTHER" id="PTHR32060">
    <property type="entry name" value="TAIL-SPECIFIC PROTEASE"/>
    <property type="match status" value="1"/>
</dbReference>
<dbReference type="CDD" id="cd07561">
    <property type="entry name" value="Peptidase_S41_CPP_like"/>
    <property type="match status" value="1"/>
</dbReference>
<dbReference type="SUPFAM" id="SSF50156">
    <property type="entry name" value="PDZ domain-like"/>
    <property type="match status" value="1"/>
</dbReference>
<name>A0ABX7VA72_9GAMM</name>
<evidence type="ECO:0000256" key="1">
    <source>
        <dbReference type="SAM" id="SignalP"/>
    </source>
</evidence>
<dbReference type="Proteomes" id="UP000665025">
    <property type="component" value="Chromosome 1"/>
</dbReference>
<proteinExistence type="predicted"/>
<feature type="signal peptide" evidence="1">
    <location>
        <begin position="1"/>
        <end position="21"/>
    </location>
</feature>
<accession>A0ABX7VA72</accession>
<dbReference type="EMBL" id="CP072425">
    <property type="protein sequence ID" value="QTL36676.1"/>
    <property type="molecule type" value="Genomic_DNA"/>
</dbReference>
<dbReference type="InterPro" id="IPR036034">
    <property type="entry name" value="PDZ_sf"/>
</dbReference>
<evidence type="ECO:0000259" key="2">
    <source>
        <dbReference type="Pfam" id="PF03572"/>
    </source>
</evidence>
<feature type="chain" id="PRO_5047309998" description="Tail specific protease domain-containing protein" evidence="1">
    <location>
        <begin position="22"/>
        <end position="458"/>
    </location>
</feature>
<dbReference type="PANTHER" id="PTHR32060:SF30">
    <property type="entry name" value="CARBOXY-TERMINAL PROCESSING PROTEASE CTPA"/>
    <property type="match status" value="1"/>
</dbReference>
<dbReference type="PROSITE" id="PS51257">
    <property type="entry name" value="PROKAR_LIPOPROTEIN"/>
    <property type="match status" value="1"/>
</dbReference>
<dbReference type="SUPFAM" id="SSF52096">
    <property type="entry name" value="ClpP/crotonase"/>
    <property type="match status" value="1"/>
</dbReference>
<feature type="domain" description="Tail specific protease" evidence="2">
    <location>
        <begin position="250"/>
        <end position="428"/>
    </location>
</feature>
<dbReference type="InterPro" id="IPR029045">
    <property type="entry name" value="ClpP/crotonase-like_dom_sf"/>
</dbReference>
<dbReference type="InterPro" id="IPR005151">
    <property type="entry name" value="Tail-specific_protease"/>
</dbReference>
<dbReference type="Pfam" id="PF03572">
    <property type="entry name" value="Peptidase_S41"/>
    <property type="match status" value="1"/>
</dbReference>
<keyword evidence="4" id="KW-1185">Reference proteome</keyword>
<gene>
    <name evidence="3" type="ORF">J5X90_06490</name>
</gene>
<dbReference type="Gene3D" id="3.30.750.170">
    <property type="match status" value="1"/>
</dbReference>
<protein>
    <recommendedName>
        <fullName evidence="2">Tail specific protease domain-containing protein</fullName>
    </recommendedName>
</protein>
<organism evidence="3 4">
    <name type="scientific">Pseudoalteromonas viridis</name>
    <dbReference type="NCBI Taxonomy" id="339617"/>
    <lineage>
        <taxon>Bacteria</taxon>
        <taxon>Pseudomonadati</taxon>
        <taxon>Pseudomonadota</taxon>
        <taxon>Gammaproteobacteria</taxon>
        <taxon>Alteromonadales</taxon>
        <taxon>Pseudoalteromonadaceae</taxon>
        <taxon>Pseudoalteromonas</taxon>
    </lineage>
</organism>
<dbReference type="Gene3D" id="3.90.226.10">
    <property type="entry name" value="2-enoyl-CoA Hydratase, Chain A, domain 1"/>
    <property type="match status" value="1"/>
</dbReference>
<dbReference type="Gene3D" id="2.30.42.10">
    <property type="match status" value="1"/>
</dbReference>